<evidence type="ECO:0000313" key="1">
    <source>
        <dbReference type="EMBL" id="RXN83234.1"/>
    </source>
</evidence>
<reference evidence="1 2" key="1">
    <citation type="journal article" date="2017" name="Int. J. Syst. Evol. Microbiol.">
        <title>Achromobacter aloeverae sp. nov., isolated from the root of Aloe vera (L.) Burm.f.</title>
        <authorList>
            <person name="Kuncharoen N."/>
            <person name="Muramatsu Y."/>
            <person name="Shibata C."/>
            <person name="Kamakura Y."/>
            <person name="Nakagawa Y."/>
            <person name="Tanasupawat S."/>
        </authorList>
    </citation>
    <scope>NUCLEOTIDE SEQUENCE [LARGE SCALE GENOMIC DNA]</scope>
    <source>
        <strain evidence="1 2">AVA-1</strain>
    </source>
</reference>
<dbReference type="Proteomes" id="UP000290849">
    <property type="component" value="Unassembled WGS sequence"/>
</dbReference>
<keyword evidence="2" id="KW-1185">Reference proteome</keyword>
<name>A0A4Q1HCB8_9BURK</name>
<evidence type="ECO:0000313" key="2">
    <source>
        <dbReference type="Proteomes" id="UP000290849"/>
    </source>
</evidence>
<comment type="caution">
    <text evidence="1">The sequence shown here is derived from an EMBL/GenBank/DDBJ whole genome shotgun (WGS) entry which is preliminary data.</text>
</comment>
<proteinExistence type="predicted"/>
<sequence length="338" mass="35576">MGARAMLSRGVPAPVLALIPARGAGAGMAVAFALVLSPFFGSAVHAAEQWEDEGPALPGTRSADPVTMPAVTRVPATSAGPGNDSGNDSGNYSGNYVLNQAITGLDMLEKVAVVCPRFGREDARATQLENIARTRLKVSARDVWRAQAEQQPPIFMTAAQARRIVANAGGCDSPALAQWRAGAQWLADTSAQVLAGEAPADRTWPRQAALERPVRITIMGWQRNLDRVAVQVLVSNEGATPLRAAFLASQSFAGLCTRIDALNIPMAAGFLPAQWADVPPRGSVPALWTLDPSCKPEPRMNIGGAVVVDQGKGPVYRRFLLRGVGPAPVQKPTSPPPS</sequence>
<protein>
    <submittedName>
        <fullName evidence="1">Uncharacterized protein</fullName>
    </submittedName>
</protein>
<organism evidence="1 2">
    <name type="scientific">Achromobacter aloeverae</name>
    <dbReference type="NCBI Taxonomy" id="1750518"/>
    <lineage>
        <taxon>Bacteria</taxon>
        <taxon>Pseudomonadati</taxon>
        <taxon>Pseudomonadota</taxon>
        <taxon>Betaproteobacteria</taxon>
        <taxon>Burkholderiales</taxon>
        <taxon>Alcaligenaceae</taxon>
        <taxon>Achromobacter</taxon>
    </lineage>
</organism>
<accession>A0A4Q1HCB8</accession>
<gene>
    <name evidence="1" type="ORF">C7R54_27460</name>
</gene>
<dbReference type="EMBL" id="PYAL01000010">
    <property type="protein sequence ID" value="RXN83234.1"/>
    <property type="molecule type" value="Genomic_DNA"/>
</dbReference>
<dbReference type="AlphaFoldDB" id="A0A4Q1HCB8"/>